<keyword evidence="3" id="KW-1185">Reference proteome</keyword>
<dbReference type="EMBL" id="JAKLTQ010000001">
    <property type="protein sequence ID" value="MCG2620889.1"/>
    <property type="molecule type" value="Genomic_DNA"/>
</dbReference>
<dbReference type="RefSeq" id="WP_237817971.1">
    <property type="nucleotide sequence ID" value="NZ_JAKLTQ010000001.1"/>
</dbReference>
<dbReference type="Pfam" id="PF00753">
    <property type="entry name" value="Lactamase_B"/>
    <property type="match status" value="1"/>
</dbReference>
<dbReference type="SMART" id="SM00849">
    <property type="entry name" value="Lactamase_B"/>
    <property type="match status" value="1"/>
</dbReference>
<dbReference type="InterPro" id="IPR050855">
    <property type="entry name" value="NDM-1-like"/>
</dbReference>
<dbReference type="SUPFAM" id="SSF56281">
    <property type="entry name" value="Metallo-hydrolase/oxidoreductase"/>
    <property type="match status" value="1"/>
</dbReference>
<gene>
    <name evidence="2" type="ORF">LVY72_03050</name>
</gene>
<accession>A0ABS9L2L6</accession>
<dbReference type="Gene3D" id="3.60.15.10">
    <property type="entry name" value="Ribonuclease Z/Hydroxyacylglutathione hydrolase-like"/>
    <property type="match status" value="1"/>
</dbReference>
<dbReference type="InterPro" id="IPR036388">
    <property type="entry name" value="WH-like_DNA-bd_sf"/>
</dbReference>
<dbReference type="InterPro" id="IPR001279">
    <property type="entry name" value="Metallo-B-lactamas"/>
</dbReference>
<proteinExistence type="predicted"/>
<evidence type="ECO:0000313" key="2">
    <source>
        <dbReference type="EMBL" id="MCG2620889.1"/>
    </source>
</evidence>
<dbReference type="PANTHER" id="PTHR42951:SF4">
    <property type="entry name" value="ACYL-COENZYME A THIOESTERASE MBLAC2"/>
    <property type="match status" value="1"/>
</dbReference>
<dbReference type="Proteomes" id="UP001165368">
    <property type="component" value="Unassembled WGS sequence"/>
</dbReference>
<evidence type="ECO:0000313" key="3">
    <source>
        <dbReference type="Proteomes" id="UP001165368"/>
    </source>
</evidence>
<name>A0ABS9L2L6_9MICC</name>
<evidence type="ECO:0000259" key="1">
    <source>
        <dbReference type="SMART" id="SM00849"/>
    </source>
</evidence>
<reference evidence="2" key="1">
    <citation type="submission" date="2022-01" db="EMBL/GenBank/DDBJ databases">
        <authorList>
            <person name="Jo J.-H."/>
            <person name="Im W.-T."/>
        </authorList>
    </citation>
    <scope>NUCLEOTIDE SEQUENCE</scope>
    <source>
        <strain evidence="2">I2-34</strain>
    </source>
</reference>
<comment type="caution">
    <text evidence="2">The sequence shown here is derived from an EMBL/GenBank/DDBJ whole genome shotgun (WGS) entry which is preliminary data.</text>
</comment>
<sequence length="355" mass="38919">MPEALQITITGHRQKSAWDACEFPPVEQVRDSVWSIPVPFPDNPLRYTIAYLLAGTAGAVVVDPGWDSDEGWEALAAGLRTADLSPREVSGIVITHYHPDHHGMTGRLREVSGAWVAMGADERWRDHADDPDMALATDKAQLAHWGVPADRLEEMSFSTKAATVPSLLLPDLELDDGALLPLPGRRVRVVSTPGHTPGHICLVDEDHGLLFSGDHVLPRISPHISLEEGGLANPLDDYFDSLDILARYGNELEVCPAHEYRFRGIRDRVAFLAEHNRARSDEVRRVLESGQAGTVWEVAARLTWSRGWAALNGHSLRFAVAETASHVVYLRSLGLETGIETGWLADEAVPNGLPS</sequence>
<protein>
    <submittedName>
        <fullName evidence="2">MBL fold metallo-hydrolase</fullName>
    </submittedName>
</protein>
<feature type="domain" description="Metallo-beta-lactamase" evidence="1">
    <location>
        <begin position="47"/>
        <end position="258"/>
    </location>
</feature>
<dbReference type="PANTHER" id="PTHR42951">
    <property type="entry name" value="METALLO-BETA-LACTAMASE DOMAIN-CONTAINING"/>
    <property type="match status" value="1"/>
</dbReference>
<dbReference type="InterPro" id="IPR036866">
    <property type="entry name" value="RibonucZ/Hydroxyglut_hydro"/>
</dbReference>
<organism evidence="2 3">
    <name type="scientific">Arthrobacter hankyongi</name>
    <dbReference type="NCBI Taxonomy" id="2904801"/>
    <lineage>
        <taxon>Bacteria</taxon>
        <taxon>Bacillati</taxon>
        <taxon>Actinomycetota</taxon>
        <taxon>Actinomycetes</taxon>
        <taxon>Micrococcales</taxon>
        <taxon>Micrococcaceae</taxon>
        <taxon>Arthrobacter</taxon>
    </lineage>
</organism>
<dbReference type="Gene3D" id="1.10.10.10">
    <property type="entry name" value="Winged helix-like DNA-binding domain superfamily/Winged helix DNA-binding domain"/>
    <property type="match status" value="1"/>
</dbReference>